<comment type="caution">
    <text evidence="2">The sequence shown here is derived from an EMBL/GenBank/DDBJ whole genome shotgun (WGS) entry which is preliminary data.</text>
</comment>
<accession>A0A3E1NFC6</accession>
<evidence type="ECO:0000256" key="1">
    <source>
        <dbReference type="SAM" id="Phobius"/>
    </source>
</evidence>
<reference evidence="2 3" key="1">
    <citation type="submission" date="2018-08" db="EMBL/GenBank/DDBJ databases">
        <title>Chitinophagaceae sp. K23C18032701, a novel bacterium isolated from forest soil.</title>
        <authorList>
            <person name="Wang C."/>
        </authorList>
    </citation>
    <scope>NUCLEOTIDE SEQUENCE [LARGE SCALE GENOMIC DNA]</scope>
    <source>
        <strain evidence="2 3">K23C18032701</strain>
    </source>
</reference>
<feature type="transmembrane region" description="Helical" evidence="1">
    <location>
        <begin position="57"/>
        <end position="76"/>
    </location>
</feature>
<keyword evidence="1" id="KW-0812">Transmembrane</keyword>
<keyword evidence="1" id="KW-1133">Transmembrane helix</keyword>
<feature type="transmembrane region" description="Helical" evidence="1">
    <location>
        <begin position="20"/>
        <end position="48"/>
    </location>
</feature>
<dbReference type="AlphaFoldDB" id="A0A3E1NFC6"/>
<keyword evidence="1" id="KW-0472">Membrane</keyword>
<dbReference type="EMBL" id="QTJU01000009">
    <property type="protein sequence ID" value="RFM26488.1"/>
    <property type="molecule type" value="Genomic_DNA"/>
</dbReference>
<protein>
    <submittedName>
        <fullName evidence="2">Uncharacterized protein</fullName>
    </submittedName>
</protein>
<evidence type="ECO:0000313" key="3">
    <source>
        <dbReference type="Proteomes" id="UP000261284"/>
    </source>
</evidence>
<organism evidence="2 3">
    <name type="scientific">Deminuibacter soli</name>
    <dbReference type="NCBI Taxonomy" id="2291815"/>
    <lineage>
        <taxon>Bacteria</taxon>
        <taxon>Pseudomonadati</taxon>
        <taxon>Bacteroidota</taxon>
        <taxon>Chitinophagia</taxon>
        <taxon>Chitinophagales</taxon>
        <taxon>Chitinophagaceae</taxon>
        <taxon>Deminuibacter</taxon>
    </lineage>
</organism>
<sequence length="81" mass="9325">MFILCVLLRYTHVNIPEVLTGLILILGWFPVSIPLNIATACCMVYLLLAKKQHPVKAWLQVVNLFFLVTQFVYYIVTSNQQ</sequence>
<proteinExistence type="predicted"/>
<gene>
    <name evidence="2" type="ORF">DXN05_19890</name>
</gene>
<name>A0A3E1NFC6_9BACT</name>
<keyword evidence="3" id="KW-1185">Reference proteome</keyword>
<dbReference type="Proteomes" id="UP000261284">
    <property type="component" value="Unassembled WGS sequence"/>
</dbReference>
<evidence type="ECO:0000313" key="2">
    <source>
        <dbReference type="EMBL" id="RFM26488.1"/>
    </source>
</evidence>